<keyword evidence="15" id="KW-1185">Reference proteome</keyword>
<dbReference type="GO" id="GO:0003677">
    <property type="term" value="F:DNA binding"/>
    <property type="evidence" value="ECO:0007669"/>
    <property type="project" value="InterPro"/>
</dbReference>
<dbReference type="CDD" id="cd04508">
    <property type="entry name" value="Tudor_SF"/>
    <property type="match status" value="1"/>
</dbReference>
<dbReference type="GO" id="GO:0008270">
    <property type="term" value="F:zinc ion binding"/>
    <property type="evidence" value="ECO:0007669"/>
    <property type="project" value="InterPro"/>
</dbReference>
<evidence type="ECO:0000256" key="2">
    <source>
        <dbReference type="ARBA" id="ARBA00004286"/>
    </source>
</evidence>
<keyword evidence="8" id="KW-0862">Zinc</keyword>
<reference evidence="14 15" key="2">
    <citation type="submission" date="2018-11" db="EMBL/GenBank/DDBJ databases">
        <authorList>
            <consortium name="Pathogen Informatics"/>
        </authorList>
    </citation>
    <scope>NUCLEOTIDE SEQUENCE [LARGE SCALE GENOMIC DNA]</scope>
</reference>
<dbReference type="SMART" id="SM00468">
    <property type="entry name" value="PreSET"/>
    <property type="match status" value="1"/>
</dbReference>
<dbReference type="Proteomes" id="UP000050794">
    <property type="component" value="Unassembled WGS sequence"/>
</dbReference>
<accession>A0A183ULN3</accession>
<dbReference type="PANTHER" id="PTHR46024">
    <property type="entry name" value="HISTONE-LYSINE N-METHYLTRANSFERASE EGGLESS"/>
    <property type="match status" value="1"/>
</dbReference>
<feature type="region of interest" description="Disordered" evidence="10">
    <location>
        <begin position="1180"/>
        <end position="1223"/>
    </location>
</feature>
<feature type="compositionally biased region" description="Basic and acidic residues" evidence="10">
    <location>
        <begin position="450"/>
        <end position="460"/>
    </location>
</feature>
<evidence type="ECO:0000313" key="14">
    <source>
        <dbReference type="EMBL" id="VDM40724.1"/>
    </source>
</evidence>
<dbReference type="InterPro" id="IPR046341">
    <property type="entry name" value="SET_dom_sf"/>
</dbReference>
<evidence type="ECO:0000256" key="3">
    <source>
        <dbReference type="ARBA" id="ARBA00022454"/>
    </source>
</evidence>
<dbReference type="SUPFAM" id="SSF54171">
    <property type="entry name" value="DNA-binding domain"/>
    <property type="match status" value="1"/>
</dbReference>
<dbReference type="PANTHER" id="PTHR46024:SF1">
    <property type="entry name" value="HISTONE-LYSINE N-METHYLTRANSFERASE EGGLESS"/>
    <property type="match status" value="1"/>
</dbReference>
<organism evidence="15 16">
    <name type="scientific">Toxocara canis</name>
    <name type="common">Canine roundworm</name>
    <dbReference type="NCBI Taxonomy" id="6265"/>
    <lineage>
        <taxon>Eukaryota</taxon>
        <taxon>Metazoa</taxon>
        <taxon>Ecdysozoa</taxon>
        <taxon>Nematoda</taxon>
        <taxon>Chromadorea</taxon>
        <taxon>Rhabditida</taxon>
        <taxon>Spirurina</taxon>
        <taxon>Ascaridomorpha</taxon>
        <taxon>Ascaridoidea</taxon>
        <taxon>Toxocaridae</taxon>
        <taxon>Toxocara</taxon>
    </lineage>
</organism>
<dbReference type="GO" id="GO:0005694">
    <property type="term" value="C:chromosome"/>
    <property type="evidence" value="ECO:0007669"/>
    <property type="project" value="UniProtKB-SubCell"/>
</dbReference>
<dbReference type="InterPro" id="IPR001739">
    <property type="entry name" value="Methyl_CpG_DNA-bd"/>
</dbReference>
<feature type="compositionally biased region" description="Basic residues" evidence="10">
    <location>
        <begin position="1196"/>
        <end position="1206"/>
    </location>
</feature>
<dbReference type="InterPro" id="IPR001214">
    <property type="entry name" value="SET_dom"/>
</dbReference>
<feature type="domain" description="Post-SET" evidence="13">
    <location>
        <begin position="1360"/>
        <end position="1376"/>
    </location>
</feature>
<name>A0A183ULN3_TOXCA</name>
<feature type="domain" description="SET" evidence="11">
    <location>
        <begin position="1100"/>
        <end position="1351"/>
    </location>
</feature>
<keyword evidence="4" id="KW-0489">Methyltransferase</keyword>
<keyword evidence="3" id="KW-0158">Chromosome</keyword>
<proteinExistence type="predicted"/>
<evidence type="ECO:0000259" key="11">
    <source>
        <dbReference type="PROSITE" id="PS50280"/>
    </source>
</evidence>
<dbReference type="SMART" id="SM00317">
    <property type="entry name" value="SET"/>
    <property type="match status" value="1"/>
</dbReference>
<dbReference type="Pfam" id="PF00856">
    <property type="entry name" value="SET"/>
    <property type="match status" value="1"/>
</dbReference>
<dbReference type="InterPro" id="IPR003616">
    <property type="entry name" value="Post-SET_dom"/>
</dbReference>
<keyword evidence="6" id="KW-0949">S-adenosyl-L-methionine</keyword>
<evidence type="ECO:0000256" key="4">
    <source>
        <dbReference type="ARBA" id="ARBA00022603"/>
    </source>
</evidence>
<evidence type="ECO:0000256" key="8">
    <source>
        <dbReference type="ARBA" id="ARBA00022833"/>
    </source>
</evidence>
<dbReference type="EMBL" id="UYWY01020165">
    <property type="protein sequence ID" value="VDM40724.1"/>
    <property type="molecule type" value="Genomic_DNA"/>
</dbReference>
<feature type="region of interest" description="Disordered" evidence="10">
    <location>
        <begin position="43"/>
        <end position="71"/>
    </location>
</feature>
<dbReference type="InterPro" id="IPR051516">
    <property type="entry name" value="SETDB_methyltransferase"/>
</dbReference>
<evidence type="ECO:0000256" key="9">
    <source>
        <dbReference type="ARBA" id="ARBA00023242"/>
    </source>
</evidence>
<dbReference type="InterPro" id="IPR016177">
    <property type="entry name" value="DNA-bd_dom_sf"/>
</dbReference>
<feature type="compositionally biased region" description="Basic and acidic residues" evidence="10">
    <location>
        <begin position="1207"/>
        <end position="1220"/>
    </location>
</feature>
<reference evidence="16" key="1">
    <citation type="submission" date="2016-06" db="UniProtKB">
        <authorList>
            <consortium name="WormBaseParasite"/>
        </authorList>
    </citation>
    <scope>IDENTIFICATION</scope>
</reference>
<evidence type="ECO:0000313" key="16">
    <source>
        <dbReference type="WBParaSite" id="TCNE_0000940301-mRNA-1"/>
    </source>
</evidence>
<keyword evidence="7" id="KW-0479">Metal-binding</keyword>
<feature type="domain" description="Pre-SET" evidence="12">
    <location>
        <begin position="1018"/>
        <end position="1097"/>
    </location>
</feature>
<keyword evidence="9" id="KW-0539">Nucleus</keyword>
<feature type="region of interest" description="Disordered" evidence="10">
    <location>
        <begin position="118"/>
        <end position="139"/>
    </location>
</feature>
<feature type="compositionally biased region" description="Basic and acidic residues" evidence="10">
    <location>
        <begin position="43"/>
        <end position="52"/>
    </location>
</feature>
<dbReference type="InterPro" id="IPR007728">
    <property type="entry name" value="Pre-SET_dom"/>
</dbReference>
<gene>
    <name evidence="14" type="ORF">TCNE_LOCUS9403</name>
</gene>
<evidence type="ECO:0000256" key="6">
    <source>
        <dbReference type="ARBA" id="ARBA00022691"/>
    </source>
</evidence>
<dbReference type="GO" id="GO:0005634">
    <property type="term" value="C:nucleus"/>
    <property type="evidence" value="ECO:0007669"/>
    <property type="project" value="UniProtKB-SubCell"/>
</dbReference>
<evidence type="ECO:0000313" key="15">
    <source>
        <dbReference type="Proteomes" id="UP000050794"/>
    </source>
</evidence>
<evidence type="ECO:0000256" key="1">
    <source>
        <dbReference type="ARBA" id="ARBA00004123"/>
    </source>
</evidence>
<comment type="subcellular location">
    <subcellularLocation>
        <location evidence="2">Chromosome</location>
    </subcellularLocation>
    <subcellularLocation>
        <location evidence="1">Nucleus</location>
    </subcellularLocation>
</comment>
<dbReference type="GO" id="GO:0032259">
    <property type="term" value="P:methylation"/>
    <property type="evidence" value="ECO:0007669"/>
    <property type="project" value="UniProtKB-KW"/>
</dbReference>
<dbReference type="SUPFAM" id="SSF82199">
    <property type="entry name" value="SET domain"/>
    <property type="match status" value="1"/>
</dbReference>
<feature type="region of interest" description="Disordered" evidence="10">
    <location>
        <begin position="450"/>
        <end position="484"/>
    </location>
</feature>
<dbReference type="GO" id="GO:0070828">
    <property type="term" value="P:heterochromatin organization"/>
    <property type="evidence" value="ECO:0007669"/>
    <property type="project" value="TreeGrafter"/>
</dbReference>
<evidence type="ECO:0000256" key="10">
    <source>
        <dbReference type="SAM" id="MobiDB-lite"/>
    </source>
</evidence>
<evidence type="ECO:0000256" key="5">
    <source>
        <dbReference type="ARBA" id="ARBA00022679"/>
    </source>
</evidence>
<dbReference type="PROSITE" id="PS50868">
    <property type="entry name" value="POST_SET"/>
    <property type="match status" value="1"/>
</dbReference>
<protein>
    <submittedName>
        <fullName evidence="16">ANK_REP_REGION domain-containing protein</fullName>
    </submittedName>
</protein>
<keyword evidence="5" id="KW-0808">Transferase</keyword>
<dbReference type="SMART" id="SM00391">
    <property type="entry name" value="MBD"/>
    <property type="match status" value="1"/>
</dbReference>
<feature type="region of interest" description="Disordered" evidence="10">
    <location>
        <begin position="1248"/>
        <end position="1273"/>
    </location>
</feature>
<evidence type="ECO:0000256" key="7">
    <source>
        <dbReference type="ARBA" id="ARBA00022723"/>
    </source>
</evidence>
<evidence type="ECO:0000259" key="12">
    <source>
        <dbReference type="PROSITE" id="PS50867"/>
    </source>
</evidence>
<evidence type="ECO:0000259" key="13">
    <source>
        <dbReference type="PROSITE" id="PS50868"/>
    </source>
</evidence>
<dbReference type="PROSITE" id="PS50867">
    <property type="entry name" value="PRE_SET"/>
    <property type="match status" value="1"/>
</dbReference>
<dbReference type="GO" id="GO:0046974">
    <property type="term" value="F:histone H3K9 methyltransferase activity"/>
    <property type="evidence" value="ECO:0007669"/>
    <property type="project" value="TreeGrafter"/>
</dbReference>
<dbReference type="Pfam" id="PF05033">
    <property type="entry name" value="Pre-SET"/>
    <property type="match status" value="1"/>
</dbReference>
<feature type="compositionally biased region" description="Polar residues" evidence="10">
    <location>
        <begin position="465"/>
        <end position="479"/>
    </location>
</feature>
<dbReference type="Gene3D" id="2.170.270.10">
    <property type="entry name" value="SET domain"/>
    <property type="match status" value="2"/>
</dbReference>
<sequence>MLEHPYILQCSEAAILQFYLPDRKTSRDKHEMGAQIRFCDSVRRMDQPDQGKHFSSNEGRSAKNAGSKSHCIDGRKRSVEFGGCGFSGVDSGQKGHEKLAASGTRPEIPVIDLSDDEEELAGGEANDRKTSNGPKSAEVVSETMLRIANEDETGSETSEEIAIVSDSTDLASLDDAAKARCEDRLRRLYEVFRHVGPSMVVSSNDFGDQVCDFNFIDNFQTGNMTFDEERISRAVVLYHMEKLNVSAVADAMNITDFDVIVHLLDHVWKERDKTVERFSLVGVARHIRIDRAALPWAASLIAKPNELTPSQLILNTLQEPVEVIFIVTALLARMYQWAVAEDLDSSWEMIENAPPPNADECITNYSQLRVVFEETASEMQRTRVAELTNAEPISTTATDISNICDEILRALAIIKQGIGSLPSARTTTAPTILPPGWERRADRLQEAQCKHPPTEVDQLDKGSVSGPSSQDKVQKTSSEMPKLVPGGEEISVVETRQSEFSCPGQMLVDDPIELADIPNGSVCLARQRNGLNFIRCQIMHRLSNREYTVRFTDGKEEKVDISRIARRIVGWLRIWEGVRVCALYEPKHAFYSGIVAVGLHGYTNNEMLIFFDNGCDAMVAARTVCVLAEQQYVALPDGRTVIDRRRNYTLMPKARQLFVKHYLNRYPDWPLVPMKRKENTQRVNVTRDGVPYSAYVLQTERQFALLRFPPKKKMPGADCVMVGCTRHHHIDEWVYRGSDRLDTIRQTIEIRERAERQQQKSVILNPLQSRREARLMHNFEYAVPLNKGAPREPLGTIHETRLTFHRRQTARKSSVPAPLFEDVSRLHHSASASDTRSLRRLKDKNLVWHPISDWAKLQQKAHSLCSVDCLQEHETDPNDLTFRGLSPYMIPLMSGWRRLRVRLSKKSRKHELTVIKYVTPCGISMYDMAQILDYLKVTCSRLTVDLFTFEKDVRPNVVYKSPRNAKLMDDFSKGYEAVPIIVSNEIDYERPPSIEYDPRRYPFNKDTDVFTISKEFCSGCSCSDDCANESKCECRQLTRIEISRLAKSLQPLTVRGYDYRHLAACNDDEVVFSGIYECNDACTCDKNKCLNRVVQLGIRLPLELFKTPKVGWGVRTLVDVPAGTFICTYAGAILTDGQAEECGKMYGDEYFADVDLVDVVEKQKQNAGILERIRFCSGQESYGSDSGGEMAPVIGKRPRGRPRRTLNRGEEGSESNHEAPLDTNADDTLRADLAFASTSLFIAAGNEEREDTVGVSSKQNEDEESGNSATNVTPSGRFSMVSYVESQKLPSLFTIDAKRKGNIGRFFNHSCEPNMRTYHVYVDTHDFRLPWIAFFTNKYVSAGTELCWDYGYTVGAVAGKKMRCHCGSRNCRKRLL</sequence>
<feature type="compositionally biased region" description="Polar residues" evidence="10">
    <location>
        <begin position="53"/>
        <end position="67"/>
    </location>
</feature>
<dbReference type="PROSITE" id="PS50280">
    <property type="entry name" value="SET"/>
    <property type="match status" value="1"/>
</dbReference>
<dbReference type="WBParaSite" id="TCNE_0000940301-mRNA-1">
    <property type="protein sequence ID" value="TCNE_0000940301-mRNA-1"/>
    <property type="gene ID" value="TCNE_0000940301"/>
</dbReference>
<dbReference type="Pfam" id="PF01429">
    <property type="entry name" value="MBD"/>
    <property type="match status" value="1"/>
</dbReference>
<dbReference type="GO" id="GO:0010629">
    <property type="term" value="P:negative regulation of gene expression"/>
    <property type="evidence" value="ECO:0007669"/>
    <property type="project" value="TreeGrafter"/>
</dbReference>